<geneLocation type="plasmid" evidence="1 2">
    <name>pDEIPR02</name>
</geneLocation>
<keyword evidence="2" id="KW-1185">Reference proteome</keyword>
<reference evidence="2" key="1">
    <citation type="submission" date="2011-02" db="EMBL/GenBank/DDBJ databases">
        <title>The complete sequence of plasmid2 of Deinococcus proteolyticus DSM 20540.</title>
        <authorList>
            <consortium name="US DOE Joint Genome Institute (JGI-PGF)"/>
            <person name="Lucas S."/>
            <person name="Copeland A."/>
            <person name="Lapidus A."/>
            <person name="Bruce D."/>
            <person name="Goodwin L."/>
            <person name="Pitluck S."/>
            <person name="Kyrpides N."/>
            <person name="Mavromatis K."/>
            <person name="Pagani I."/>
            <person name="Ivanova N."/>
            <person name="Ovchinnikova G."/>
            <person name="Zeytun A."/>
            <person name="Detter J.C."/>
            <person name="Han C."/>
            <person name="Land M."/>
            <person name="Hauser L."/>
            <person name="Markowitz V."/>
            <person name="Cheng J.-F."/>
            <person name="Hugenholtz P."/>
            <person name="Woyke T."/>
            <person name="Wu D."/>
            <person name="Pukall R."/>
            <person name="Steenblock K."/>
            <person name="Brambilla E."/>
            <person name="Klenk H.-P."/>
            <person name="Eisen J.A."/>
        </authorList>
    </citation>
    <scope>NUCLEOTIDE SEQUENCE [LARGE SCALE GENOMIC DNA]</scope>
    <source>
        <strain evidence="2">ATCC 35074 / DSM 20540 / JCM 6276 / NBRC 101906 / NCIMB 13154 / VKM Ac-1939 / CCM 2703 / MRP</strain>
        <plasmid evidence="2">Plasmid pDEIPR02</plasmid>
    </source>
</reference>
<name>F0RQH4_DEIPM</name>
<dbReference type="HOGENOM" id="CLU_2329098_0_0_0"/>
<protein>
    <submittedName>
        <fullName evidence="1">Uncharacterized protein</fullName>
    </submittedName>
</protein>
<dbReference type="RefSeq" id="WP_013615887.1">
    <property type="nucleotide sequence ID" value="NC_015162.1"/>
</dbReference>
<proteinExistence type="predicted"/>
<evidence type="ECO:0000313" key="1">
    <source>
        <dbReference type="EMBL" id="ADY27533.1"/>
    </source>
</evidence>
<reference evidence="1 2" key="2">
    <citation type="journal article" date="2012" name="Stand. Genomic Sci.">
        <title>Complete genome sequence of the orange-red pigmented, radioresistant Deinococcus proteolyticus type strain (MRP(T)).</title>
        <authorList>
            <person name="Copeland A."/>
            <person name="Zeytun A."/>
            <person name="Yassawong M."/>
            <person name="Nolan M."/>
            <person name="Lucas S."/>
            <person name="Hammon N."/>
            <person name="Deshpande S."/>
            <person name="Cheng J.F."/>
            <person name="Han C."/>
            <person name="Tapia R."/>
            <person name="Goodwin L.A."/>
            <person name="Pitluck S."/>
            <person name="Mavromatis K."/>
            <person name="Liolios K."/>
            <person name="Pagani I."/>
            <person name="Ivanova N."/>
            <person name="Mikhailova N."/>
            <person name="Pati A."/>
            <person name="Chen A."/>
            <person name="Palaniappan K."/>
            <person name="Land M."/>
            <person name="Hauser L."/>
            <person name="Jeffries C.D."/>
            <person name="Brambilla E.M."/>
            <person name="Rohde M."/>
            <person name="Sikorski J."/>
            <person name="Pukall R."/>
            <person name="Goker M."/>
            <person name="Detter J.C."/>
            <person name="Woyke T."/>
            <person name="Bristow J."/>
            <person name="Eisen J.A."/>
            <person name="Markowitz V."/>
            <person name="Hugenholtz P."/>
            <person name="Kyrpides N.C."/>
            <person name="Klenk H.P."/>
            <person name="Lapidus A."/>
        </authorList>
    </citation>
    <scope>NUCLEOTIDE SEQUENCE [LARGE SCALE GENOMIC DNA]</scope>
    <source>
        <strain evidence="2">ATCC 35074 / DSM 20540 / JCM 6276 / NBRC 101906 / NCIMB 13154 / VKM Ac-1939 / CCM 2703 / MRP</strain>
        <plasmid evidence="2">Plasmid pDEIPR02</plasmid>
    </source>
</reference>
<dbReference type="KEGG" id="dpt:Deipr_2409"/>
<dbReference type="OrthoDB" id="3078629at2"/>
<keyword evidence="1" id="KW-0614">Plasmid</keyword>
<gene>
    <name evidence="1" type="ordered locus">Deipr_2409</name>
</gene>
<evidence type="ECO:0000313" key="2">
    <source>
        <dbReference type="Proteomes" id="UP000007718"/>
    </source>
</evidence>
<dbReference type="Proteomes" id="UP000007718">
    <property type="component" value="Plasmid pDEIPR02"/>
</dbReference>
<accession>F0RQH4</accession>
<sequence>MKAITLKQNPHCRLPEPTHDVLLYGKKVGTVYHNLTGYVGLLPTADGRVFDPGEKGITSMRRLLPELNREWAAAEAQAADPAAFHAQQQAAFQGKLVP</sequence>
<organism evidence="1 2">
    <name type="scientific">Deinococcus proteolyticus (strain ATCC 35074 / DSM 20540 / JCM 6276 / NBRC 101906 / NCIMB 13154 / VKM Ac-1939 / CCM 2703 / MRP)</name>
    <dbReference type="NCBI Taxonomy" id="693977"/>
    <lineage>
        <taxon>Bacteria</taxon>
        <taxon>Thermotogati</taxon>
        <taxon>Deinococcota</taxon>
        <taxon>Deinococci</taxon>
        <taxon>Deinococcales</taxon>
        <taxon>Deinococcaceae</taxon>
        <taxon>Deinococcus</taxon>
    </lineage>
</organism>
<dbReference type="EMBL" id="CP002538">
    <property type="protein sequence ID" value="ADY27533.1"/>
    <property type="molecule type" value="Genomic_DNA"/>
</dbReference>
<dbReference type="AlphaFoldDB" id="F0RQH4"/>